<accession>C1F5E3</accession>
<dbReference type="AlphaFoldDB" id="C1F5E3"/>
<protein>
    <submittedName>
        <fullName evidence="2">Putative membrane protein</fullName>
    </submittedName>
</protein>
<dbReference type="Proteomes" id="UP000002207">
    <property type="component" value="Chromosome"/>
</dbReference>
<keyword evidence="1" id="KW-0812">Transmembrane</keyword>
<keyword evidence="1" id="KW-0472">Membrane</keyword>
<dbReference type="EMBL" id="CP001472">
    <property type="protein sequence ID" value="ACO33599.1"/>
    <property type="molecule type" value="Genomic_DNA"/>
</dbReference>
<evidence type="ECO:0000313" key="3">
    <source>
        <dbReference type="Proteomes" id="UP000002207"/>
    </source>
</evidence>
<feature type="transmembrane region" description="Helical" evidence="1">
    <location>
        <begin position="129"/>
        <end position="150"/>
    </location>
</feature>
<dbReference type="HOGENOM" id="CLU_136221_0_0_0"/>
<name>C1F5E3_ACIC5</name>
<feature type="transmembrane region" description="Helical" evidence="1">
    <location>
        <begin position="90"/>
        <end position="109"/>
    </location>
</feature>
<feature type="transmembrane region" description="Helical" evidence="1">
    <location>
        <begin position="6"/>
        <end position="32"/>
    </location>
</feature>
<feature type="transmembrane region" description="Helical" evidence="1">
    <location>
        <begin position="66"/>
        <end position="83"/>
    </location>
</feature>
<keyword evidence="3" id="KW-1185">Reference proteome</keyword>
<dbReference type="eggNOG" id="ENOG5032T42">
    <property type="taxonomic scope" value="Bacteria"/>
</dbReference>
<keyword evidence="1" id="KW-1133">Transmembrane helix</keyword>
<evidence type="ECO:0000256" key="1">
    <source>
        <dbReference type="SAM" id="Phobius"/>
    </source>
</evidence>
<dbReference type="KEGG" id="aca:ACP_1316"/>
<feature type="transmembrane region" description="Helical" evidence="1">
    <location>
        <begin position="39"/>
        <end position="60"/>
    </location>
</feature>
<sequence>MTGKALLAFTFAHVVLSLAGIAAGFISILGFLMGRHFRFWSSIFLCATAATCVTGFLFPFHGITPGIIVGIISLAVLAVALLAQTNHNSAAYISAVCMAEALNGLVLITQLFAKVPCLHHYAPTGREPIAAACQLIVFLLLATLAWVGVVRAKPH</sequence>
<dbReference type="InParanoid" id="C1F5E3"/>
<evidence type="ECO:0000313" key="2">
    <source>
        <dbReference type="EMBL" id="ACO33599.1"/>
    </source>
</evidence>
<dbReference type="STRING" id="240015.ACP_1316"/>
<reference evidence="2 3" key="1">
    <citation type="journal article" date="2009" name="Appl. Environ. Microbiol.">
        <title>Three genomes from the phylum Acidobacteria provide insight into the lifestyles of these microorganisms in soils.</title>
        <authorList>
            <person name="Ward N.L."/>
            <person name="Challacombe J.F."/>
            <person name="Janssen P.H."/>
            <person name="Henrissat B."/>
            <person name="Coutinho P.M."/>
            <person name="Wu M."/>
            <person name="Xie G."/>
            <person name="Haft D.H."/>
            <person name="Sait M."/>
            <person name="Badger J."/>
            <person name="Barabote R.D."/>
            <person name="Bradley B."/>
            <person name="Brettin T.S."/>
            <person name="Brinkac L.M."/>
            <person name="Bruce D."/>
            <person name="Creasy T."/>
            <person name="Daugherty S.C."/>
            <person name="Davidsen T.M."/>
            <person name="DeBoy R.T."/>
            <person name="Detter J.C."/>
            <person name="Dodson R.J."/>
            <person name="Durkin A.S."/>
            <person name="Ganapathy A."/>
            <person name="Gwinn-Giglio M."/>
            <person name="Han C.S."/>
            <person name="Khouri H."/>
            <person name="Kiss H."/>
            <person name="Kothari S.P."/>
            <person name="Madupu R."/>
            <person name="Nelson K.E."/>
            <person name="Nelson W.C."/>
            <person name="Paulsen I."/>
            <person name="Penn K."/>
            <person name="Ren Q."/>
            <person name="Rosovitz M.J."/>
            <person name="Selengut J.D."/>
            <person name="Shrivastava S."/>
            <person name="Sullivan S.A."/>
            <person name="Tapia R."/>
            <person name="Thompson L.S."/>
            <person name="Watkins K.L."/>
            <person name="Yang Q."/>
            <person name="Yu C."/>
            <person name="Zafar N."/>
            <person name="Zhou L."/>
            <person name="Kuske C.R."/>
        </authorList>
    </citation>
    <scope>NUCLEOTIDE SEQUENCE [LARGE SCALE GENOMIC DNA]</scope>
    <source>
        <strain evidence="3">ATCC 51196 / DSM 11244 / BCRC 80197 / JCM 7670 / NBRC 15755 / NCIMB 13165 / 161</strain>
    </source>
</reference>
<proteinExistence type="predicted"/>
<dbReference type="RefSeq" id="WP_015896458.1">
    <property type="nucleotide sequence ID" value="NC_012483.1"/>
</dbReference>
<gene>
    <name evidence="2" type="ordered locus">ACP_1316</name>
</gene>
<dbReference type="OrthoDB" id="122197at2"/>
<organism evidence="2 3">
    <name type="scientific">Acidobacterium capsulatum (strain ATCC 51196 / DSM 11244 / BCRC 80197 / JCM 7670 / NBRC 15755 / NCIMB 13165 / 161)</name>
    <dbReference type="NCBI Taxonomy" id="240015"/>
    <lineage>
        <taxon>Bacteria</taxon>
        <taxon>Pseudomonadati</taxon>
        <taxon>Acidobacteriota</taxon>
        <taxon>Terriglobia</taxon>
        <taxon>Terriglobales</taxon>
        <taxon>Acidobacteriaceae</taxon>
        <taxon>Acidobacterium</taxon>
    </lineage>
</organism>